<feature type="transmembrane region" description="Helical" evidence="8">
    <location>
        <begin position="106"/>
        <end position="125"/>
    </location>
</feature>
<sequence>MGEHTKILLKLDQLVPATEKNEWETKSTSLLSSNGLSGKIDKASAPTDVWSRQQTIEIHITAPDVAGMVNTRLRGTAVWLHLIAALIVGFNKDAFRSDSRFNQQPYFSKLLTLNIVLCLYALRVWKLGVRMEKKKRPHISVVPLGFLYVFDQVFSYLLIIVCSCVWTGVKDQNCLNNFSQGYCQRAQAGLATSFVGWLFLIAPSVVTSLRLAGKLRDALIVAKATARWHRKLWQ</sequence>
<dbReference type="Pfam" id="PF04535">
    <property type="entry name" value="CASP_dom"/>
    <property type="match status" value="1"/>
</dbReference>
<keyword evidence="5 8" id="KW-0812">Transmembrane</keyword>
<evidence type="ECO:0000313" key="13">
    <source>
        <dbReference type="Proteomes" id="UP001162541"/>
    </source>
</evidence>
<dbReference type="Proteomes" id="UP001162541">
    <property type="component" value="Chromosome 4"/>
</dbReference>
<evidence type="ECO:0000259" key="9">
    <source>
        <dbReference type="Pfam" id="PF04535"/>
    </source>
</evidence>
<dbReference type="EMBL" id="AP019869">
    <property type="protein sequence ID" value="BBN07078.1"/>
    <property type="molecule type" value="Genomic_DNA"/>
</dbReference>
<keyword evidence="4 8" id="KW-1003">Cell membrane</keyword>
<feature type="transmembrane region" description="Helical" evidence="8">
    <location>
        <begin position="189"/>
        <end position="209"/>
    </location>
</feature>
<keyword evidence="12" id="KW-1185">Reference proteome</keyword>
<proteinExistence type="inferred from homology"/>
<feature type="transmembrane region" description="Helical" evidence="8">
    <location>
        <begin position="146"/>
        <end position="169"/>
    </location>
</feature>
<dbReference type="AlphaFoldDB" id="A0A176VKM9"/>
<dbReference type="PANTHER" id="PTHR33573:SF50">
    <property type="entry name" value="CASP-LIKE PROTEIN 4A3"/>
    <property type="match status" value="1"/>
</dbReference>
<dbReference type="GO" id="GO:0005886">
    <property type="term" value="C:plasma membrane"/>
    <property type="evidence" value="ECO:0007669"/>
    <property type="project" value="UniProtKB-SubCell"/>
</dbReference>
<name>A0A176VKM9_MARPO</name>
<keyword evidence="7 8" id="KW-0472">Membrane</keyword>
<dbReference type="Proteomes" id="UP000077202">
    <property type="component" value="Unassembled WGS sequence"/>
</dbReference>
<evidence type="ECO:0000313" key="12">
    <source>
        <dbReference type="Proteomes" id="UP000077202"/>
    </source>
</evidence>
<comment type="subunit">
    <text evidence="3 8">Homodimer and heterodimers.</text>
</comment>
<evidence type="ECO:0000313" key="11">
    <source>
        <dbReference type="EMBL" id="OAE20505.1"/>
    </source>
</evidence>
<reference evidence="11 12" key="1">
    <citation type="submission" date="2016-03" db="EMBL/GenBank/DDBJ databases">
        <title>Mechanisms controlling the formation of the plant cell surface in tip-growing cells are functionally conserved among land plants.</title>
        <authorList>
            <person name="Honkanen S."/>
            <person name="Jones V.A."/>
            <person name="Morieri G."/>
            <person name="Champion C."/>
            <person name="Hetherington A.J."/>
            <person name="Kelly S."/>
            <person name="Saint-Marcoux D."/>
            <person name="Proust H."/>
            <person name="Prescott H."/>
            <person name="Dolan L."/>
        </authorList>
    </citation>
    <scope>NUCLEOTIDE SEQUENCE [LARGE SCALE GENOMIC DNA]</scope>
    <source>
        <strain evidence="12">cv. Tak-1 and cv. Tak-2</strain>
        <tissue evidence="11">Whole gametophyte</tissue>
    </source>
</reference>
<evidence type="ECO:0000256" key="5">
    <source>
        <dbReference type="ARBA" id="ARBA00022692"/>
    </source>
</evidence>
<evidence type="ECO:0000313" key="10">
    <source>
        <dbReference type="EMBL" id="BBN07078.1"/>
    </source>
</evidence>
<organism evidence="11 12">
    <name type="scientific">Marchantia polymorpha subsp. ruderalis</name>
    <dbReference type="NCBI Taxonomy" id="1480154"/>
    <lineage>
        <taxon>Eukaryota</taxon>
        <taxon>Viridiplantae</taxon>
        <taxon>Streptophyta</taxon>
        <taxon>Embryophyta</taxon>
        <taxon>Marchantiophyta</taxon>
        <taxon>Marchantiopsida</taxon>
        <taxon>Marchantiidae</taxon>
        <taxon>Marchantiales</taxon>
        <taxon>Marchantiaceae</taxon>
        <taxon>Marchantia</taxon>
    </lineage>
</organism>
<reference evidence="13" key="3">
    <citation type="journal article" date="2020" name="Curr. Biol.">
        <title>Chromatin organization in early land plants reveals an ancestral association between H3K27me3, transposons, and constitutive heterochromatin.</title>
        <authorList>
            <person name="Montgomery S.A."/>
            <person name="Tanizawa Y."/>
            <person name="Galik B."/>
            <person name="Wang N."/>
            <person name="Ito T."/>
            <person name="Mochizuki T."/>
            <person name="Akimcheva S."/>
            <person name="Bowman J.L."/>
            <person name="Cognat V."/>
            <person name="Marechal-Drouard L."/>
            <person name="Ekker H."/>
            <person name="Hong S.F."/>
            <person name="Kohchi T."/>
            <person name="Lin S.S."/>
            <person name="Liu L.D."/>
            <person name="Nakamura Y."/>
            <person name="Valeeva L.R."/>
            <person name="Shakirov E.V."/>
            <person name="Shippen D.E."/>
            <person name="Wei W.L."/>
            <person name="Yagura M."/>
            <person name="Yamaoka S."/>
            <person name="Yamato K.T."/>
            <person name="Liu C."/>
            <person name="Berger F."/>
        </authorList>
    </citation>
    <scope>NUCLEOTIDE SEQUENCE [LARGE SCALE GENOMIC DNA]</scope>
    <source>
        <strain evidence="13">Tak-1</strain>
    </source>
</reference>
<evidence type="ECO:0000256" key="1">
    <source>
        <dbReference type="ARBA" id="ARBA00004651"/>
    </source>
</evidence>
<keyword evidence="6 8" id="KW-1133">Transmembrane helix</keyword>
<reference evidence="10" key="2">
    <citation type="journal article" date="2019" name="Curr. Biol.">
        <title>Chromatin organization in early land plants reveals an ancestral association between H3K27me3, transposons, and constitutive heterochromatin.</title>
        <authorList>
            <person name="Montgomery S.A."/>
            <person name="Tanizawa Y."/>
            <person name="Galik B."/>
            <person name="Wang N."/>
            <person name="Ito T."/>
            <person name="Mochizuki T."/>
            <person name="Akimcheva S."/>
            <person name="Bowman J."/>
            <person name="Cognat V."/>
            <person name="Drouard L."/>
            <person name="Ekker H."/>
            <person name="Houng S."/>
            <person name="Kohchi T."/>
            <person name="Lin S."/>
            <person name="Liu L.D."/>
            <person name="Nakamura Y."/>
            <person name="Valeeva L.R."/>
            <person name="Shakirov E.V."/>
            <person name="Shippen D.E."/>
            <person name="Wei W."/>
            <person name="Yagura M."/>
            <person name="Yamaoka S."/>
            <person name="Yamato K.T."/>
            <person name="Liu C."/>
            <person name="Berger F."/>
        </authorList>
    </citation>
    <scope>NUCLEOTIDE SEQUENCE [LARGE SCALE GENOMIC DNA]</scope>
    <source>
        <strain evidence="10">Tak-1</strain>
    </source>
</reference>
<evidence type="ECO:0000256" key="8">
    <source>
        <dbReference type="RuleBase" id="RU361233"/>
    </source>
</evidence>
<comment type="subcellular location">
    <subcellularLocation>
        <location evidence="1 8">Cell membrane</location>
        <topology evidence="1 8">Multi-pass membrane protein</topology>
    </subcellularLocation>
</comment>
<evidence type="ECO:0000256" key="4">
    <source>
        <dbReference type="ARBA" id="ARBA00022475"/>
    </source>
</evidence>
<dbReference type="InterPro" id="IPR006702">
    <property type="entry name" value="CASP_dom"/>
</dbReference>
<accession>A0A176VKM9</accession>
<evidence type="ECO:0000256" key="6">
    <source>
        <dbReference type="ARBA" id="ARBA00022989"/>
    </source>
</evidence>
<feature type="domain" description="Casparian strip membrane protein" evidence="9">
    <location>
        <begin position="69"/>
        <end position="199"/>
    </location>
</feature>
<evidence type="ECO:0000256" key="3">
    <source>
        <dbReference type="ARBA" id="ARBA00011489"/>
    </source>
</evidence>
<gene>
    <name evidence="11" type="ORF">AXG93_948s1120</name>
    <name evidence="10" type="ORF">Mp_4g00790</name>
</gene>
<feature type="transmembrane region" description="Helical" evidence="8">
    <location>
        <begin position="77"/>
        <end position="94"/>
    </location>
</feature>
<comment type="similarity">
    <text evidence="2 8">Belongs to the Casparian strip membrane proteins (CASP) family.</text>
</comment>
<dbReference type="EMBL" id="LVLJ01003603">
    <property type="protein sequence ID" value="OAE20505.1"/>
    <property type="molecule type" value="Genomic_DNA"/>
</dbReference>
<protein>
    <recommendedName>
        <fullName evidence="8">CASP-like protein</fullName>
    </recommendedName>
</protein>
<evidence type="ECO:0000256" key="7">
    <source>
        <dbReference type="ARBA" id="ARBA00023136"/>
    </source>
</evidence>
<dbReference type="PANTHER" id="PTHR33573">
    <property type="entry name" value="CASP-LIKE PROTEIN 4A4"/>
    <property type="match status" value="1"/>
</dbReference>
<evidence type="ECO:0000256" key="2">
    <source>
        <dbReference type="ARBA" id="ARBA00007651"/>
    </source>
</evidence>